<dbReference type="CDD" id="cd07939">
    <property type="entry name" value="DRE_TIM_NifV"/>
    <property type="match status" value="1"/>
</dbReference>
<comment type="similarity">
    <text evidence="1 3">Belongs to the alpha-IPM synthase/homocitrate synthase family.</text>
</comment>
<dbReference type="AlphaFoldDB" id="A0A7C5KD22"/>
<dbReference type="PROSITE" id="PS00815">
    <property type="entry name" value="AIPM_HOMOCIT_SYNTH_1"/>
    <property type="match status" value="1"/>
</dbReference>
<dbReference type="GO" id="GO:0019752">
    <property type="term" value="P:carboxylic acid metabolic process"/>
    <property type="evidence" value="ECO:0007669"/>
    <property type="project" value="InterPro"/>
</dbReference>
<dbReference type="InterPro" id="IPR002034">
    <property type="entry name" value="AIPM/Hcit_synth_CS"/>
</dbReference>
<proteinExistence type="inferred from homology"/>
<accession>A0A7C5KD22</accession>
<organism evidence="5">
    <name type="scientific">Thermodesulfobium narugense</name>
    <dbReference type="NCBI Taxonomy" id="184064"/>
    <lineage>
        <taxon>Bacteria</taxon>
        <taxon>Pseudomonadati</taxon>
        <taxon>Thermodesulfobiota</taxon>
        <taxon>Thermodesulfobiia</taxon>
        <taxon>Thermodesulfobiales</taxon>
        <taxon>Thermodesulfobiaceae</taxon>
        <taxon>Thermodesulfobium</taxon>
    </lineage>
</organism>
<dbReference type="Gene3D" id="1.10.238.260">
    <property type="match status" value="1"/>
</dbReference>
<gene>
    <name evidence="5" type="primary">aksA</name>
    <name evidence="5" type="ORF">ENL70_01370</name>
</gene>
<dbReference type="PANTHER" id="PTHR42880:SF1">
    <property type="entry name" value="ISOPROPYLMALATE_HOMOCITRATE_CITRAMALATE SYNTHASE FAMILY PROTEIN"/>
    <property type="match status" value="1"/>
</dbReference>
<sequence>MFFHALSSNEAILNSIKIVDSTLRDGEQTAGVVFTKEDKVEIAKRLDELGIYQIEAGIPAMMGEEFDAVAEIVKLGLKSKIMSWNRPVISDIDMSLKTGVKAVGISCPISPIHLHFKMGLDFDEALKLTDKAINYAKKHGLYVSTHMEDAGRAPRNFLVRFALMAKEAGADRLRICDTSSVMDPFKVYETVTYLSERVGLPLEVHMHNDFGMATANTLVGIASGSEFASVTVLGLGKMAGNASLEEIVAALKFLWGIDLGVDLKRLIALSNFVSQKSGVDIPDYKPIIGKKLFNTESGISLDARKKGEKISAFSAQDVGLVEQLVIGKYSGAKAIKNKFEEFGIKLSDDQVRIILPKIKNKVSELSRPLFDKELMLIYKENFAN</sequence>
<dbReference type="PROSITE" id="PS00816">
    <property type="entry name" value="AIPM_HOMOCIT_SYNTH_2"/>
    <property type="match status" value="1"/>
</dbReference>
<evidence type="ECO:0000313" key="5">
    <source>
        <dbReference type="EMBL" id="HHI65183.1"/>
    </source>
</evidence>
<dbReference type="InterPro" id="IPR000891">
    <property type="entry name" value="PYR_CT"/>
</dbReference>
<evidence type="ECO:0000259" key="4">
    <source>
        <dbReference type="PROSITE" id="PS50991"/>
    </source>
</evidence>
<evidence type="ECO:0000256" key="1">
    <source>
        <dbReference type="ARBA" id="ARBA00006154"/>
    </source>
</evidence>
<dbReference type="PANTHER" id="PTHR42880">
    <property type="entry name" value="HOMOCITRATE SYNTHASE"/>
    <property type="match status" value="1"/>
</dbReference>
<dbReference type="InterPro" id="IPR054691">
    <property type="entry name" value="LeuA/HCS_post-cat"/>
</dbReference>
<dbReference type="SUPFAM" id="SSF51569">
    <property type="entry name" value="Aldolase"/>
    <property type="match status" value="1"/>
</dbReference>
<dbReference type="InterPro" id="IPR013785">
    <property type="entry name" value="Aldolase_TIM"/>
</dbReference>
<dbReference type="Gene3D" id="3.20.20.70">
    <property type="entry name" value="Aldolase class I"/>
    <property type="match status" value="1"/>
</dbReference>
<dbReference type="PROSITE" id="PS50991">
    <property type="entry name" value="PYR_CT"/>
    <property type="match status" value="1"/>
</dbReference>
<evidence type="ECO:0000256" key="3">
    <source>
        <dbReference type="RuleBase" id="RU003523"/>
    </source>
</evidence>
<dbReference type="GO" id="GO:0046912">
    <property type="term" value="F:acyltransferase activity, acyl groups converted into alkyl on transfer"/>
    <property type="evidence" value="ECO:0007669"/>
    <property type="project" value="InterPro"/>
</dbReference>
<name>A0A7C5KD22_9BACT</name>
<keyword evidence="2 3" id="KW-0808">Transferase</keyword>
<comment type="caution">
    <text evidence="5">The sequence shown here is derived from an EMBL/GenBank/DDBJ whole genome shotgun (WGS) entry which is preliminary data.</text>
</comment>
<protein>
    <submittedName>
        <fullName evidence="5">Homoaconitate hydratase</fullName>
    </submittedName>
</protein>
<dbReference type="EMBL" id="DRUY01000049">
    <property type="protein sequence ID" value="HHI65183.1"/>
    <property type="molecule type" value="Genomic_DNA"/>
</dbReference>
<dbReference type="InterPro" id="IPR013477">
    <property type="entry name" value="NifV/FrbC"/>
</dbReference>
<reference evidence="5" key="1">
    <citation type="journal article" date="2020" name="mSystems">
        <title>Genome- and Community-Level Interaction Insights into Carbon Utilization and Element Cycling Functions of Hydrothermarchaeota in Hydrothermal Sediment.</title>
        <authorList>
            <person name="Zhou Z."/>
            <person name="Liu Y."/>
            <person name="Xu W."/>
            <person name="Pan J."/>
            <person name="Luo Z.H."/>
            <person name="Li M."/>
        </authorList>
    </citation>
    <scope>NUCLEOTIDE SEQUENCE [LARGE SCALE GENOMIC DNA]</scope>
    <source>
        <strain evidence="5">SpSt-1019</strain>
    </source>
</reference>
<evidence type="ECO:0000256" key="2">
    <source>
        <dbReference type="ARBA" id="ARBA00022679"/>
    </source>
</evidence>
<dbReference type="Pfam" id="PF00682">
    <property type="entry name" value="HMGL-like"/>
    <property type="match status" value="1"/>
</dbReference>
<feature type="domain" description="Pyruvate carboxyltransferase" evidence="4">
    <location>
        <begin position="16"/>
        <end position="267"/>
    </location>
</feature>
<dbReference type="Pfam" id="PF22617">
    <property type="entry name" value="HCS_D2"/>
    <property type="match status" value="1"/>
</dbReference>